<proteinExistence type="predicted"/>
<dbReference type="InterPro" id="IPR007031">
    <property type="entry name" value="Poxvirus_VLTF3"/>
</dbReference>
<reference evidence="2" key="1">
    <citation type="journal article" date="2020" name="Nature">
        <title>Giant virus diversity and host interactions through global metagenomics.</title>
        <authorList>
            <person name="Schulz F."/>
            <person name="Roux S."/>
            <person name="Paez-Espino D."/>
            <person name="Jungbluth S."/>
            <person name="Walsh D.A."/>
            <person name="Denef V.J."/>
            <person name="McMahon K.D."/>
            <person name="Konstantinidis K.T."/>
            <person name="Eloe-Fadrosh E.A."/>
            <person name="Kyrpides N.C."/>
            <person name="Woyke T."/>
        </authorList>
    </citation>
    <scope>NUCLEOTIDE SEQUENCE</scope>
    <source>
        <strain evidence="2">GVMAG-M-3300023179-107</strain>
    </source>
</reference>
<sequence>MRRKKEKHEAPVFTKGNKASVRKSRSQHSILKKHEFKLQEFQNIKRQLSKLGTEIIELENNKIPTQYDYHRLDQLQNQKMELEKVDNDEIEYLLESSELIMKLSLLEDQHQRILCNENIDEDVLQNINQAKGEIIDEYLKKFDPTYTNENFLYDKSHSLCSSCKNTMSFESGYLVCTSCGYCLEDIDCSGELSFKELQEYDFRPQFTYDKRSHLEDWLKRFTAKENKAIPQEILDKVILEANKERIKDLNLLTEEKVKRYLKKLNLNDYYDNVISIINRINSRPPFTLTSEVENKIKFMFQQIQEPYEKHKPKHRKNFLSYSYVLHKIFQILGLQEFAKYFPLLKSPDKLRQQDEIFKKIVEEMAEKDKTTNWIFYPSL</sequence>
<name>A0A6C0E4F6_9ZZZZ</name>
<dbReference type="PROSITE" id="PS00018">
    <property type="entry name" value="EF_HAND_1"/>
    <property type="match status" value="1"/>
</dbReference>
<feature type="region of interest" description="Disordered" evidence="1">
    <location>
        <begin position="1"/>
        <end position="26"/>
    </location>
</feature>
<organism evidence="2">
    <name type="scientific">viral metagenome</name>
    <dbReference type="NCBI Taxonomy" id="1070528"/>
    <lineage>
        <taxon>unclassified sequences</taxon>
        <taxon>metagenomes</taxon>
        <taxon>organismal metagenomes</taxon>
    </lineage>
</organism>
<dbReference type="AlphaFoldDB" id="A0A6C0E4F6"/>
<protein>
    <submittedName>
        <fullName evidence="2">Uncharacterized protein</fullName>
    </submittedName>
</protein>
<evidence type="ECO:0000256" key="1">
    <source>
        <dbReference type="SAM" id="MobiDB-lite"/>
    </source>
</evidence>
<accession>A0A6C0E4F6</accession>
<dbReference type="GO" id="GO:0046782">
    <property type="term" value="P:regulation of viral transcription"/>
    <property type="evidence" value="ECO:0007669"/>
    <property type="project" value="InterPro"/>
</dbReference>
<dbReference type="InterPro" id="IPR018247">
    <property type="entry name" value="EF_Hand_1_Ca_BS"/>
</dbReference>
<dbReference type="EMBL" id="MN739708">
    <property type="protein sequence ID" value="QHT22285.1"/>
    <property type="molecule type" value="Genomic_DNA"/>
</dbReference>
<dbReference type="Pfam" id="PF04947">
    <property type="entry name" value="Pox_VLTF3"/>
    <property type="match status" value="1"/>
</dbReference>
<evidence type="ECO:0000313" key="2">
    <source>
        <dbReference type="EMBL" id="QHT22285.1"/>
    </source>
</evidence>